<dbReference type="InterPro" id="IPR000673">
    <property type="entry name" value="Sig_transdc_resp-reg_Me-estase"/>
</dbReference>
<evidence type="ECO:0000256" key="3">
    <source>
        <dbReference type="ARBA" id="ARBA00022801"/>
    </source>
</evidence>
<dbReference type="CDD" id="cd16432">
    <property type="entry name" value="CheB_Rec"/>
    <property type="match status" value="1"/>
</dbReference>
<dbReference type="InterPro" id="IPR011006">
    <property type="entry name" value="CheY-like_superfamily"/>
</dbReference>
<dbReference type="PIRSF" id="PIRSF000876">
    <property type="entry name" value="RR_chemtxs_CheB"/>
    <property type="match status" value="1"/>
</dbReference>
<accession>A0A098B2P6</accession>
<comment type="subcellular location">
    <subcellularLocation>
        <location evidence="6">Cytoplasm</location>
    </subcellularLocation>
</comment>
<comment type="similarity">
    <text evidence="6">Belongs to the CheB family.</text>
</comment>
<dbReference type="PATRIC" id="fig|49338.4.peg.3480"/>
<dbReference type="HAMAP" id="MF_00099">
    <property type="entry name" value="CheB_chemtxs"/>
    <property type="match status" value="1"/>
</dbReference>
<proteinExistence type="inferred from homology"/>
<dbReference type="GO" id="GO:0050568">
    <property type="term" value="F:protein-glutamine glutaminase activity"/>
    <property type="evidence" value="ECO:0007669"/>
    <property type="project" value="UniProtKB-UniRule"/>
</dbReference>
<keyword evidence="1 6" id="KW-0963">Cytoplasm</keyword>
<evidence type="ECO:0000256" key="6">
    <source>
        <dbReference type="HAMAP-Rule" id="MF_00099"/>
    </source>
</evidence>
<feature type="active site" evidence="6 7">
    <location>
        <position position="334"/>
    </location>
</feature>
<reference evidence="12" key="1">
    <citation type="submission" date="2014-07" db="EMBL/GenBank/DDBJ databases">
        <authorList>
            <person name="Hornung V.Bastian."/>
        </authorList>
    </citation>
    <scope>NUCLEOTIDE SEQUENCE</scope>
    <source>
        <strain evidence="12">PCE-S</strain>
    </source>
</reference>
<dbReference type="EC" id="3.5.1.44" evidence="6"/>
<feature type="active site" evidence="6 7">
    <location>
        <position position="210"/>
    </location>
</feature>
<comment type="PTM">
    <text evidence="6">Phosphorylated by CheA. Phosphorylation of the N-terminal regulatory domain activates the methylesterase activity.</text>
</comment>
<dbReference type="SUPFAM" id="SSF52738">
    <property type="entry name" value="Methylesterase CheB, C-terminal domain"/>
    <property type="match status" value="1"/>
</dbReference>
<feature type="compositionally biased region" description="Low complexity" evidence="9">
    <location>
        <begin position="173"/>
        <end position="185"/>
    </location>
</feature>
<evidence type="ECO:0000256" key="2">
    <source>
        <dbReference type="ARBA" id="ARBA00022500"/>
    </source>
</evidence>
<dbReference type="Pfam" id="PF01339">
    <property type="entry name" value="CheB_methylest"/>
    <property type="match status" value="1"/>
</dbReference>
<evidence type="ECO:0000313" key="12">
    <source>
        <dbReference type="EMBL" id="CDX03118.1"/>
    </source>
</evidence>
<dbReference type="GO" id="GO:0008984">
    <property type="term" value="F:protein-glutamate methylesterase activity"/>
    <property type="evidence" value="ECO:0007669"/>
    <property type="project" value="UniProtKB-UniRule"/>
</dbReference>
<dbReference type="RefSeq" id="WP_018212569.1">
    <property type="nucleotide sequence ID" value="NZ_LK996017.1"/>
</dbReference>
<evidence type="ECO:0000256" key="8">
    <source>
        <dbReference type="PROSITE-ProRule" id="PRU00169"/>
    </source>
</evidence>
<dbReference type="InterPro" id="IPR001789">
    <property type="entry name" value="Sig_transdc_resp-reg_receiver"/>
</dbReference>
<evidence type="ECO:0000259" key="10">
    <source>
        <dbReference type="PROSITE" id="PS50110"/>
    </source>
</evidence>
<comment type="function">
    <text evidence="4">May play the central regulatory role in sporulation. It may be an element of the effector pathway responsible for the activation of sporulation genes in response to nutritional stress. Spo0A may act in concert with spo0H (a sigma factor) to control the expression of some genes that are critical to the sporulation process.</text>
</comment>
<feature type="domain" description="Response regulatory" evidence="10">
    <location>
        <begin position="9"/>
        <end position="126"/>
    </location>
</feature>
<keyword evidence="2 6" id="KW-0145">Chemotaxis</keyword>
<dbReference type="PANTHER" id="PTHR42872:SF6">
    <property type="entry name" value="PROTEIN-GLUTAMATE METHYLESTERASE_PROTEIN-GLUTAMINE GLUTAMINASE"/>
    <property type="match status" value="1"/>
</dbReference>
<dbReference type="EC" id="3.1.1.61" evidence="6"/>
<feature type="active site" evidence="6 7">
    <location>
        <position position="237"/>
    </location>
</feature>
<dbReference type="SMART" id="SM00448">
    <property type="entry name" value="REC"/>
    <property type="match status" value="1"/>
</dbReference>
<dbReference type="InterPro" id="IPR035909">
    <property type="entry name" value="CheB_C"/>
</dbReference>
<dbReference type="InterPro" id="IPR008248">
    <property type="entry name" value="CheB-like"/>
</dbReference>
<dbReference type="Gene3D" id="3.40.50.180">
    <property type="entry name" value="Methylesterase CheB, C-terminal domain"/>
    <property type="match status" value="1"/>
</dbReference>
<feature type="modified residue" description="4-aspartylphosphate" evidence="6 8">
    <location>
        <position position="60"/>
    </location>
</feature>
<dbReference type="PANTHER" id="PTHR42872">
    <property type="entry name" value="PROTEIN-GLUTAMATE METHYLESTERASE/PROTEIN-GLUTAMINE GLUTAMINASE"/>
    <property type="match status" value="1"/>
</dbReference>
<comment type="function">
    <text evidence="6">Involved in chemotaxis. Part of a chemotaxis signal transduction system that modulates chemotaxis in response to various stimuli. Catalyzes the demethylation of specific methylglutamate residues introduced into the chemoreceptors (methyl-accepting chemotaxis proteins or MCP) by CheR. Also mediates the irreversible deamidation of specific glutamine residues to glutamic acid.</text>
</comment>
<comment type="catalytic activity">
    <reaction evidence="5 6">
        <text>[protein]-L-glutamate 5-O-methyl ester + H2O = L-glutamyl-[protein] + methanol + H(+)</text>
        <dbReference type="Rhea" id="RHEA:23236"/>
        <dbReference type="Rhea" id="RHEA-COMP:10208"/>
        <dbReference type="Rhea" id="RHEA-COMP:10311"/>
        <dbReference type="ChEBI" id="CHEBI:15377"/>
        <dbReference type="ChEBI" id="CHEBI:15378"/>
        <dbReference type="ChEBI" id="CHEBI:17790"/>
        <dbReference type="ChEBI" id="CHEBI:29973"/>
        <dbReference type="ChEBI" id="CHEBI:82795"/>
        <dbReference type="EC" id="3.1.1.61"/>
    </reaction>
</comment>
<dbReference type="Gene3D" id="3.40.50.2300">
    <property type="match status" value="1"/>
</dbReference>
<evidence type="ECO:0000256" key="4">
    <source>
        <dbReference type="ARBA" id="ARBA00024867"/>
    </source>
</evidence>
<keyword evidence="6 8" id="KW-0597">Phosphoprotein</keyword>
<keyword evidence="3 6" id="KW-0378">Hydrolase</keyword>
<dbReference type="SUPFAM" id="SSF52172">
    <property type="entry name" value="CheY-like"/>
    <property type="match status" value="1"/>
</dbReference>
<dbReference type="GO" id="GO:0006935">
    <property type="term" value="P:chemotaxis"/>
    <property type="evidence" value="ECO:0007669"/>
    <property type="project" value="UniProtKB-UniRule"/>
</dbReference>
<dbReference type="NCBIfam" id="NF001965">
    <property type="entry name" value="PRK00742.1"/>
    <property type="match status" value="1"/>
</dbReference>
<name>A0A098B2P6_DESHA</name>
<dbReference type="CDD" id="cd17541">
    <property type="entry name" value="REC_CheB-like"/>
    <property type="match status" value="1"/>
</dbReference>
<dbReference type="EMBL" id="LK996017">
    <property type="protein sequence ID" value="CDX03118.1"/>
    <property type="molecule type" value="Genomic_DNA"/>
</dbReference>
<evidence type="ECO:0000256" key="1">
    <source>
        <dbReference type="ARBA" id="ARBA00022490"/>
    </source>
</evidence>
<evidence type="ECO:0000259" key="11">
    <source>
        <dbReference type="PROSITE" id="PS50122"/>
    </source>
</evidence>
<evidence type="ECO:0000256" key="7">
    <source>
        <dbReference type="PROSITE-ProRule" id="PRU00050"/>
    </source>
</evidence>
<dbReference type="PROSITE" id="PS50122">
    <property type="entry name" value="CHEB"/>
    <property type="match status" value="1"/>
</dbReference>
<dbReference type="PROSITE" id="PS50110">
    <property type="entry name" value="RESPONSE_REGULATORY"/>
    <property type="match status" value="1"/>
</dbReference>
<dbReference type="GO" id="GO:0005737">
    <property type="term" value="C:cytoplasm"/>
    <property type="evidence" value="ECO:0007669"/>
    <property type="project" value="UniProtKB-SubCell"/>
</dbReference>
<sequence length="392" mass="41149">MNQPKSPITVLIVDDSPFMRLTLQKILSQDPEIKVLDTARDGKEGIEKLQALRPQVVTMDIEMPQIDGLQALGEIMRWQPTPIIILSALTTEGAQASVKALEAGAFDVVAKPSGGPGADIQALARDLIDKVKAAAQVNLGRLGKKGAVSRVSPASGSRPPWTAGAASENTNRLSSPGSTSSTLGSAKGRSLDSGEALPKYPVEIVAIGTSTGGPSALQAVLTQLPGNLPVPVLVAQHMPPGFTAPLAQRLNGMSPLTIREGVHGEALKAGTIYFAPAGKQMQVQSRGSQLILHIGDESPITTLYHPSVDVMFMSLAKEVGKGTLGVVMTGMGNDGLRGMREIKERGGYAIAEAEETCVVYGMPRAIVDAGLANRVAPLGEIARHIVECVQRR</sequence>
<gene>
    <name evidence="6" type="primary">cheB</name>
    <name evidence="12" type="ORF">DPCES_3231</name>
</gene>
<comment type="domain">
    <text evidence="6">Contains a C-terminal catalytic domain, and an N-terminal region which modulates catalytic activity.</text>
</comment>
<protein>
    <recommendedName>
        <fullName evidence="6">Protein-glutamate methylesterase/protein-glutamine glutaminase</fullName>
        <ecNumber evidence="6">3.1.1.61</ecNumber>
        <ecNumber evidence="6">3.5.1.44</ecNumber>
    </recommendedName>
</protein>
<evidence type="ECO:0000256" key="5">
    <source>
        <dbReference type="ARBA" id="ARBA00048267"/>
    </source>
</evidence>
<organism evidence="12">
    <name type="scientific">Desulfitobacterium hafniense</name>
    <name type="common">Desulfitobacterium frappieri</name>
    <dbReference type="NCBI Taxonomy" id="49338"/>
    <lineage>
        <taxon>Bacteria</taxon>
        <taxon>Bacillati</taxon>
        <taxon>Bacillota</taxon>
        <taxon>Clostridia</taxon>
        <taxon>Eubacteriales</taxon>
        <taxon>Desulfitobacteriaceae</taxon>
        <taxon>Desulfitobacterium</taxon>
    </lineage>
</organism>
<dbReference type="AlphaFoldDB" id="A0A098B2P6"/>
<feature type="domain" description="CheB-type methylesterase" evidence="11">
    <location>
        <begin position="198"/>
        <end position="392"/>
    </location>
</feature>
<dbReference type="Pfam" id="PF00072">
    <property type="entry name" value="Response_reg"/>
    <property type="match status" value="1"/>
</dbReference>
<dbReference type="GO" id="GO:0000156">
    <property type="term" value="F:phosphorelay response regulator activity"/>
    <property type="evidence" value="ECO:0007669"/>
    <property type="project" value="InterPro"/>
</dbReference>
<comment type="catalytic activity">
    <reaction evidence="6">
        <text>L-glutaminyl-[protein] + H2O = L-glutamyl-[protein] + NH4(+)</text>
        <dbReference type="Rhea" id="RHEA:16441"/>
        <dbReference type="Rhea" id="RHEA-COMP:10207"/>
        <dbReference type="Rhea" id="RHEA-COMP:10208"/>
        <dbReference type="ChEBI" id="CHEBI:15377"/>
        <dbReference type="ChEBI" id="CHEBI:28938"/>
        <dbReference type="ChEBI" id="CHEBI:29973"/>
        <dbReference type="ChEBI" id="CHEBI:30011"/>
        <dbReference type="EC" id="3.5.1.44"/>
    </reaction>
</comment>
<evidence type="ECO:0000256" key="9">
    <source>
        <dbReference type="SAM" id="MobiDB-lite"/>
    </source>
</evidence>
<feature type="region of interest" description="Disordered" evidence="9">
    <location>
        <begin position="148"/>
        <end position="194"/>
    </location>
</feature>